<organism evidence="2">
    <name type="scientific">uncultured Gemmatimonadota bacterium</name>
    <dbReference type="NCBI Taxonomy" id="203437"/>
    <lineage>
        <taxon>Bacteria</taxon>
        <taxon>Pseudomonadati</taxon>
        <taxon>Gemmatimonadota</taxon>
        <taxon>environmental samples</taxon>
    </lineage>
</organism>
<gene>
    <name evidence="2" type="ORF">AVDCRST_MAG89-674</name>
</gene>
<evidence type="ECO:0000313" key="2">
    <source>
        <dbReference type="EMBL" id="CAA9303967.1"/>
    </source>
</evidence>
<feature type="compositionally biased region" description="Basic residues" evidence="1">
    <location>
        <begin position="55"/>
        <end position="71"/>
    </location>
</feature>
<feature type="region of interest" description="Disordered" evidence="1">
    <location>
        <begin position="49"/>
        <end position="96"/>
    </location>
</feature>
<name>A0A6J4KFW7_9BACT</name>
<proteinExistence type="predicted"/>
<feature type="region of interest" description="Disordered" evidence="1">
    <location>
        <begin position="125"/>
        <end position="252"/>
    </location>
</feature>
<feature type="compositionally biased region" description="Basic residues" evidence="1">
    <location>
        <begin position="193"/>
        <end position="220"/>
    </location>
</feature>
<dbReference type="EMBL" id="CADCTV010000145">
    <property type="protein sequence ID" value="CAA9303967.1"/>
    <property type="molecule type" value="Genomic_DNA"/>
</dbReference>
<accession>A0A6J4KFW7</accession>
<feature type="non-terminal residue" evidence="2">
    <location>
        <position position="1"/>
    </location>
</feature>
<feature type="compositionally biased region" description="Gly residues" evidence="1">
    <location>
        <begin position="145"/>
        <end position="175"/>
    </location>
</feature>
<reference evidence="2" key="1">
    <citation type="submission" date="2020-02" db="EMBL/GenBank/DDBJ databases">
        <authorList>
            <person name="Meier V. D."/>
        </authorList>
    </citation>
    <scope>NUCLEOTIDE SEQUENCE</scope>
    <source>
        <strain evidence="2">AVDCRST_MAG89</strain>
    </source>
</reference>
<evidence type="ECO:0000256" key="1">
    <source>
        <dbReference type="SAM" id="MobiDB-lite"/>
    </source>
</evidence>
<sequence length="252" mass="26413">DGPAHPHRARSAGGRRAAGIRAVHPAAVPAGGQPAAVLGRCRRRLRGRPCEARGGRRLSRRVPGRQQRRPARVLPAVPGRHGRNRGGVPDDPRGAVRRRHGIPALRRAGAAGGGRRAAWMDGVRAERRARSRGPAAPGRRRAGGRVCGRGAAGDGGVARGQDGGAVRHLGGGTVPGGRPRRGRRLGGAARRGAGPRRTGRGIRHSARRRAGVPSGRHRRAAPPSPGGGARRRRPGDDRHGAAFVCRRRGRSL</sequence>
<protein>
    <submittedName>
        <fullName evidence="2">Uncharacterized protein</fullName>
    </submittedName>
</protein>
<feature type="non-terminal residue" evidence="2">
    <location>
        <position position="252"/>
    </location>
</feature>
<dbReference type="AlphaFoldDB" id="A0A6J4KFW7"/>